<sequence>MQRLGYPARTIVVFATLLALAVHWLVQPFGKEWIWLSTIGILIVAAALVGWRTRRLSHARTQSAPILQALGAATIDIPLSLRTRMPLVLVTGDALASLFDHGASEARLVFIGDGAIWLRVDRPQSLPEVALAMRQWRDGQPPDGVVLSVAPALHADEDALAQRLRVARQALADASRIVGARVPGYVAVYQRLTRLAPRNADLGPQWHSVSASAPLIDAQRIEAVIRRAESDPRRDPDARYAAVEAAALASIVGWTQRAVFGTLTDPRQPATPWALFGAGWIDCGPASDAGKPWEQDVQRHTRIAPASVDATPAPWPLPQPLIEAMPRRAATSPRMAAFAHAVGMTALAAGAAFLGSGRHNAELLDRVHANLDRYASIAADHDDARRDALRSLVADRDELDRYARTGVPLRLSFGLYHGAQLLPALNTAIAGYQPPPPPPAVVTLDSMSLFDSGKSKLKPGSTRTLVEAVEMIKAHPGKRILIAGHTDNAGDARSNLTLSNARAAALRDWLIEATGIPATQFAVQGYGDTRPIAGNGTSEGRARNRRVEITLVPDTPDSAH</sequence>
<keyword evidence="2 3" id="KW-0472">Membrane</keyword>
<evidence type="ECO:0000256" key="1">
    <source>
        <dbReference type="ARBA" id="ARBA00004442"/>
    </source>
</evidence>
<dbReference type="InterPro" id="IPR006664">
    <property type="entry name" value="OMP_bac"/>
</dbReference>
<keyword evidence="4" id="KW-0812">Transmembrane</keyword>
<proteinExistence type="predicted"/>
<dbReference type="InterPro" id="IPR050330">
    <property type="entry name" value="Bact_OuterMem_StrucFunc"/>
</dbReference>
<feature type="transmembrane region" description="Helical" evidence="4">
    <location>
        <begin position="335"/>
        <end position="354"/>
    </location>
</feature>
<evidence type="ECO:0000259" key="5">
    <source>
        <dbReference type="PROSITE" id="PS51123"/>
    </source>
</evidence>
<evidence type="ECO:0000256" key="3">
    <source>
        <dbReference type="PROSITE-ProRule" id="PRU00473"/>
    </source>
</evidence>
<dbReference type="GO" id="GO:0009279">
    <property type="term" value="C:cell outer membrane"/>
    <property type="evidence" value="ECO:0007669"/>
    <property type="project" value="UniProtKB-SubCell"/>
</dbReference>
<organism evidence="6 7">
    <name type="scientific">Caballeronia arvi</name>
    <dbReference type="NCBI Taxonomy" id="1777135"/>
    <lineage>
        <taxon>Bacteria</taxon>
        <taxon>Pseudomonadati</taxon>
        <taxon>Pseudomonadota</taxon>
        <taxon>Betaproteobacteria</taxon>
        <taxon>Burkholderiales</taxon>
        <taxon>Burkholderiaceae</taxon>
        <taxon>Caballeronia</taxon>
    </lineage>
</organism>
<dbReference type="Proteomes" id="UP000055019">
    <property type="component" value="Unassembled WGS sequence"/>
</dbReference>
<reference evidence="6" key="1">
    <citation type="submission" date="2016-01" db="EMBL/GenBank/DDBJ databases">
        <authorList>
            <person name="Peeters C."/>
        </authorList>
    </citation>
    <scope>NUCLEOTIDE SEQUENCE [LARGE SCALE GENOMIC DNA]</scope>
    <source>
        <strain evidence="6">LMG 29317</strain>
    </source>
</reference>
<comment type="caution">
    <text evidence="6">The sequence shown here is derived from an EMBL/GenBank/DDBJ whole genome shotgun (WGS) entry which is preliminary data.</text>
</comment>
<dbReference type="CDD" id="cd07185">
    <property type="entry name" value="OmpA_C-like"/>
    <property type="match status" value="1"/>
</dbReference>
<evidence type="ECO:0000313" key="7">
    <source>
        <dbReference type="Proteomes" id="UP000055019"/>
    </source>
</evidence>
<gene>
    <name evidence="6" type="ORF">AWB74_02363</name>
</gene>
<accession>A0A158I4H2</accession>
<dbReference type="PROSITE" id="PS51123">
    <property type="entry name" value="OMPA_2"/>
    <property type="match status" value="1"/>
</dbReference>
<keyword evidence="7" id="KW-1185">Reference proteome</keyword>
<evidence type="ECO:0000256" key="2">
    <source>
        <dbReference type="ARBA" id="ARBA00023136"/>
    </source>
</evidence>
<dbReference type="PANTHER" id="PTHR30329">
    <property type="entry name" value="STATOR ELEMENT OF FLAGELLAR MOTOR COMPLEX"/>
    <property type="match status" value="1"/>
</dbReference>
<evidence type="ECO:0000256" key="4">
    <source>
        <dbReference type="SAM" id="Phobius"/>
    </source>
</evidence>
<protein>
    <submittedName>
        <fullName evidence="6">OmpA family protein</fullName>
    </submittedName>
</protein>
<keyword evidence="4" id="KW-1133">Transmembrane helix</keyword>
<feature type="domain" description="OmpA-like" evidence="5">
    <location>
        <begin position="437"/>
        <end position="555"/>
    </location>
</feature>
<dbReference type="InterPro" id="IPR006665">
    <property type="entry name" value="OmpA-like"/>
</dbReference>
<dbReference type="PRINTS" id="PR01021">
    <property type="entry name" value="OMPADOMAIN"/>
</dbReference>
<dbReference type="EMBL" id="FCOM02000008">
    <property type="protein sequence ID" value="SAL51347.1"/>
    <property type="molecule type" value="Genomic_DNA"/>
</dbReference>
<dbReference type="InterPro" id="IPR036737">
    <property type="entry name" value="OmpA-like_sf"/>
</dbReference>
<name>A0A158I4H2_9BURK</name>
<dbReference type="PANTHER" id="PTHR30329:SF20">
    <property type="entry name" value="EXPORTED PROTEIN"/>
    <property type="match status" value="1"/>
</dbReference>
<dbReference type="RefSeq" id="WP_061146946.1">
    <property type="nucleotide sequence ID" value="NZ_FCOM02000008.1"/>
</dbReference>
<dbReference type="AlphaFoldDB" id="A0A158I4H2"/>
<comment type="subcellular location">
    <subcellularLocation>
        <location evidence="1">Cell outer membrane</location>
    </subcellularLocation>
</comment>
<feature type="transmembrane region" description="Helical" evidence="4">
    <location>
        <begin position="33"/>
        <end position="51"/>
    </location>
</feature>
<dbReference type="SUPFAM" id="SSF103088">
    <property type="entry name" value="OmpA-like"/>
    <property type="match status" value="1"/>
</dbReference>
<evidence type="ECO:0000313" key="6">
    <source>
        <dbReference type="EMBL" id="SAL51347.1"/>
    </source>
</evidence>
<dbReference type="Pfam" id="PF00691">
    <property type="entry name" value="OmpA"/>
    <property type="match status" value="1"/>
</dbReference>
<dbReference type="Gene3D" id="3.30.1330.60">
    <property type="entry name" value="OmpA-like domain"/>
    <property type="match status" value="1"/>
</dbReference>
<feature type="transmembrane region" description="Helical" evidence="4">
    <location>
        <begin position="7"/>
        <end position="27"/>
    </location>
</feature>